<feature type="region of interest" description="Disordered" evidence="1">
    <location>
        <begin position="1"/>
        <end position="24"/>
    </location>
</feature>
<gene>
    <name evidence="3" type="ORF">RM479_15495</name>
</gene>
<dbReference type="EMBL" id="JAVREP010000009">
    <property type="protein sequence ID" value="MDT0329817.1"/>
    <property type="molecule type" value="Genomic_DNA"/>
</dbReference>
<dbReference type="RefSeq" id="WP_311512428.1">
    <property type="nucleotide sequence ID" value="NZ_JAVREP010000009.1"/>
</dbReference>
<keyword evidence="2" id="KW-0812">Transmembrane</keyword>
<organism evidence="3 4">
    <name type="scientific">Nocardiopsis lambiniae</name>
    <dbReference type="NCBI Taxonomy" id="3075539"/>
    <lineage>
        <taxon>Bacteria</taxon>
        <taxon>Bacillati</taxon>
        <taxon>Actinomycetota</taxon>
        <taxon>Actinomycetes</taxon>
        <taxon>Streptosporangiales</taxon>
        <taxon>Nocardiopsidaceae</taxon>
        <taxon>Nocardiopsis</taxon>
    </lineage>
</organism>
<comment type="caution">
    <text evidence="3">The sequence shown here is derived from an EMBL/GenBank/DDBJ whole genome shotgun (WGS) entry which is preliminary data.</text>
</comment>
<evidence type="ECO:0000313" key="3">
    <source>
        <dbReference type="EMBL" id="MDT0329817.1"/>
    </source>
</evidence>
<accession>A0ABU2MB89</accession>
<keyword evidence="4" id="KW-1185">Reference proteome</keyword>
<evidence type="ECO:0000256" key="2">
    <source>
        <dbReference type="SAM" id="Phobius"/>
    </source>
</evidence>
<sequence>MTASTPSDDAVSGDGTSGRRFSAGSIPPRVWIALVLLVVAVLFVAQNRDSTEIQVLLISLVAPLWAVLTVAVGVGLLIGLLLRPSERRRRKAAGGR</sequence>
<evidence type="ECO:0000313" key="4">
    <source>
        <dbReference type="Proteomes" id="UP001183390"/>
    </source>
</evidence>
<feature type="transmembrane region" description="Helical" evidence="2">
    <location>
        <begin position="30"/>
        <end position="47"/>
    </location>
</feature>
<reference evidence="4" key="1">
    <citation type="submission" date="2023-07" db="EMBL/GenBank/DDBJ databases">
        <title>30 novel species of actinomycetes from the DSMZ collection.</title>
        <authorList>
            <person name="Nouioui I."/>
        </authorList>
    </citation>
    <scope>NUCLEOTIDE SEQUENCE [LARGE SCALE GENOMIC DNA]</scope>
    <source>
        <strain evidence="4">DSM 44743</strain>
    </source>
</reference>
<evidence type="ECO:0000256" key="1">
    <source>
        <dbReference type="SAM" id="MobiDB-lite"/>
    </source>
</evidence>
<feature type="transmembrane region" description="Helical" evidence="2">
    <location>
        <begin position="53"/>
        <end position="82"/>
    </location>
</feature>
<keyword evidence="2" id="KW-0472">Membrane</keyword>
<name>A0ABU2MB89_9ACTN</name>
<protein>
    <submittedName>
        <fullName evidence="3">LapA family protein</fullName>
    </submittedName>
</protein>
<keyword evidence="2" id="KW-1133">Transmembrane helix</keyword>
<proteinExistence type="predicted"/>
<dbReference type="Proteomes" id="UP001183390">
    <property type="component" value="Unassembled WGS sequence"/>
</dbReference>